<name>A0ABT0KSZ2_9GAMM</name>
<dbReference type="PANTHER" id="PTHR13887">
    <property type="entry name" value="GLUTATHIONE S-TRANSFERASE KAPPA"/>
    <property type="match status" value="1"/>
</dbReference>
<protein>
    <submittedName>
        <fullName evidence="2">DsbA family oxidoreductase</fullName>
    </submittedName>
</protein>
<dbReference type="Pfam" id="PF01323">
    <property type="entry name" value="DSBA"/>
    <property type="match status" value="1"/>
</dbReference>
<evidence type="ECO:0000313" key="3">
    <source>
        <dbReference type="Proteomes" id="UP001202134"/>
    </source>
</evidence>
<dbReference type="EMBL" id="JAKIKU010000010">
    <property type="protein sequence ID" value="MCL1046978.1"/>
    <property type="molecule type" value="Genomic_DNA"/>
</dbReference>
<dbReference type="InterPro" id="IPR001853">
    <property type="entry name" value="DSBA-like_thioredoxin_dom"/>
</dbReference>
<feature type="domain" description="DSBA-like thioredoxin" evidence="1">
    <location>
        <begin position="7"/>
        <end position="208"/>
    </location>
</feature>
<gene>
    <name evidence="2" type="ORF">L2737_16895</name>
</gene>
<dbReference type="PANTHER" id="PTHR13887:SF41">
    <property type="entry name" value="THIOREDOXIN SUPERFAMILY PROTEIN"/>
    <property type="match status" value="1"/>
</dbReference>
<evidence type="ECO:0000313" key="2">
    <source>
        <dbReference type="EMBL" id="MCL1046978.1"/>
    </source>
</evidence>
<evidence type="ECO:0000259" key="1">
    <source>
        <dbReference type="Pfam" id="PF01323"/>
    </source>
</evidence>
<dbReference type="RefSeq" id="WP_248956512.1">
    <property type="nucleotide sequence ID" value="NZ_JAKIKU010000010.1"/>
</dbReference>
<reference evidence="2 3" key="1">
    <citation type="submission" date="2022-01" db="EMBL/GenBank/DDBJ databases">
        <title>Whole genome-based taxonomy of the Shewanellaceae.</title>
        <authorList>
            <person name="Martin-Rodriguez A.J."/>
        </authorList>
    </citation>
    <scope>NUCLEOTIDE SEQUENCE [LARGE SCALE GENOMIC DNA]</scope>
    <source>
        <strain evidence="2 3">DSM 24955</strain>
    </source>
</reference>
<sequence>MSTKIKLDVVSDVVCPWCIIGYNSLQQAIVELGIEDQIELEWQPFELNPDMPAEGENLRDHVARKYGSSAQDSAKARENITQRGAEQGFAFNFNDDSKIVNTFDAHILLDYAKSQGKQTELKLRLFSAYFTEHKDVSDRNVLAIEVAAVGLDADEAMALLDNPEVRAHLKAEKDQWTAAGISSVPTVVFNRTSALNGAHPVETYKQVLTELLAKQ</sequence>
<dbReference type="InterPro" id="IPR036249">
    <property type="entry name" value="Thioredoxin-like_sf"/>
</dbReference>
<organism evidence="2 3">
    <name type="scientific">Shewanella electrodiphila</name>
    <dbReference type="NCBI Taxonomy" id="934143"/>
    <lineage>
        <taxon>Bacteria</taxon>
        <taxon>Pseudomonadati</taxon>
        <taxon>Pseudomonadota</taxon>
        <taxon>Gammaproteobacteria</taxon>
        <taxon>Alteromonadales</taxon>
        <taxon>Shewanellaceae</taxon>
        <taxon>Shewanella</taxon>
    </lineage>
</organism>
<comment type="caution">
    <text evidence="2">The sequence shown here is derived from an EMBL/GenBank/DDBJ whole genome shotgun (WGS) entry which is preliminary data.</text>
</comment>
<dbReference type="Proteomes" id="UP001202134">
    <property type="component" value="Unassembled WGS sequence"/>
</dbReference>
<accession>A0ABT0KSZ2</accession>
<keyword evidence="3" id="KW-1185">Reference proteome</keyword>
<dbReference type="Gene3D" id="3.40.30.10">
    <property type="entry name" value="Glutaredoxin"/>
    <property type="match status" value="1"/>
</dbReference>
<dbReference type="SUPFAM" id="SSF52833">
    <property type="entry name" value="Thioredoxin-like"/>
    <property type="match status" value="1"/>
</dbReference>
<proteinExistence type="predicted"/>
<dbReference type="CDD" id="cd03024">
    <property type="entry name" value="DsbA_FrnE"/>
    <property type="match status" value="1"/>
</dbReference>